<reference evidence="2" key="1">
    <citation type="submission" date="2019-12" db="EMBL/GenBank/DDBJ databases">
        <title>An insight into the sialome of adult female Ixodes ricinus ticks feeding for 6 days.</title>
        <authorList>
            <person name="Perner J."/>
            <person name="Ribeiro J.M.C."/>
        </authorList>
    </citation>
    <scope>NUCLEOTIDE SEQUENCE</scope>
    <source>
        <strain evidence="2">Semi-engorged</strain>
        <tissue evidence="2">Salivary glands</tissue>
    </source>
</reference>
<dbReference type="EMBL" id="GIFC01001392">
    <property type="protein sequence ID" value="MXU83475.1"/>
    <property type="molecule type" value="Transcribed_RNA"/>
</dbReference>
<feature type="signal peptide" evidence="1">
    <location>
        <begin position="1"/>
        <end position="15"/>
    </location>
</feature>
<evidence type="ECO:0000313" key="2">
    <source>
        <dbReference type="EMBL" id="MXU83475.1"/>
    </source>
</evidence>
<name>A0A6B0U4G4_IXORI</name>
<protein>
    <submittedName>
        <fullName evidence="2">Putative secreted protein</fullName>
    </submittedName>
</protein>
<proteinExistence type="predicted"/>
<evidence type="ECO:0000256" key="1">
    <source>
        <dbReference type="SAM" id="SignalP"/>
    </source>
</evidence>
<keyword evidence="1" id="KW-0732">Signal</keyword>
<feature type="chain" id="PRO_5025493364" evidence="1">
    <location>
        <begin position="16"/>
        <end position="75"/>
    </location>
</feature>
<sequence length="75" mass="7702">MALATTSSLAATVDAVALLTPVDVAGGGGVVLLPSQASMTGRQLPVSSLICTMVENWTVYLRRPAVKWTLGSTAQ</sequence>
<dbReference type="AlphaFoldDB" id="A0A6B0U4G4"/>
<accession>A0A6B0U4G4</accession>
<organism evidence="2">
    <name type="scientific">Ixodes ricinus</name>
    <name type="common">Common tick</name>
    <name type="synonym">Acarus ricinus</name>
    <dbReference type="NCBI Taxonomy" id="34613"/>
    <lineage>
        <taxon>Eukaryota</taxon>
        <taxon>Metazoa</taxon>
        <taxon>Ecdysozoa</taxon>
        <taxon>Arthropoda</taxon>
        <taxon>Chelicerata</taxon>
        <taxon>Arachnida</taxon>
        <taxon>Acari</taxon>
        <taxon>Parasitiformes</taxon>
        <taxon>Ixodida</taxon>
        <taxon>Ixodoidea</taxon>
        <taxon>Ixodidae</taxon>
        <taxon>Ixodinae</taxon>
        <taxon>Ixodes</taxon>
    </lineage>
</organism>